<dbReference type="GO" id="GO:0000976">
    <property type="term" value="F:transcription cis-regulatory region binding"/>
    <property type="evidence" value="ECO:0007669"/>
    <property type="project" value="TreeGrafter"/>
</dbReference>
<dbReference type="PANTHER" id="PTHR47894:SF1">
    <property type="entry name" value="HTH-TYPE TRANSCRIPTIONAL REGULATOR VQSM"/>
    <property type="match status" value="1"/>
</dbReference>
<dbReference type="Pfam" id="PF12833">
    <property type="entry name" value="HTH_18"/>
    <property type="match status" value="1"/>
</dbReference>
<evidence type="ECO:0000313" key="5">
    <source>
        <dbReference type="EMBL" id="QID19907.1"/>
    </source>
</evidence>
<dbReference type="PROSITE" id="PS01124">
    <property type="entry name" value="HTH_ARAC_FAMILY_2"/>
    <property type="match status" value="1"/>
</dbReference>
<evidence type="ECO:0000259" key="4">
    <source>
        <dbReference type="PROSITE" id="PS01124"/>
    </source>
</evidence>
<evidence type="ECO:0000256" key="1">
    <source>
        <dbReference type="ARBA" id="ARBA00023015"/>
    </source>
</evidence>
<dbReference type="AlphaFoldDB" id="A0A6C1B8V2"/>
<dbReference type="GO" id="GO:0003700">
    <property type="term" value="F:DNA-binding transcription factor activity"/>
    <property type="evidence" value="ECO:0007669"/>
    <property type="project" value="InterPro"/>
</dbReference>
<dbReference type="RefSeq" id="WP_173768866.1">
    <property type="nucleotide sequence ID" value="NZ_CP048836.1"/>
</dbReference>
<dbReference type="InterPro" id="IPR018060">
    <property type="entry name" value="HTH_AraC"/>
</dbReference>
<feature type="domain" description="HTH araC/xylS-type" evidence="4">
    <location>
        <begin position="223"/>
        <end position="320"/>
    </location>
</feature>
<sequence>MLAGLARRGDDGAALLARCGIDLADAASRIPLERYAALYNAVIAALDDEGFGLFSQPLRRGSFEFLCRAAMGAPTLAVGLERACRFLDLVLPDMRVEIERGGEFARLHIAERRPLAEDADDPGRVFAFEWLLRLVHGLAGWLAGRGLALETVSFPYAPPAHVADYALVYTADSHFGAPMLTARLRDHLLELPIRRDEAALQAFLDGAPGKIAMLYRRDRDMVLRVRDLLRAALPEVLGVDTVAARLHMSPRTLHRRLEEEGSGFRTIKDALRRDIALARLAKSDQPVAELAAALGYADPSAFYRACVAWTGLSPDRYRRQLRGGLDAPPDAP</sequence>
<keyword evidence="6" id="KW-1185">Reference proteome</keyword>
<accession>A0A6C1B8V2</accession>
<dbReference type="GO" id="GO:0005829">
    <property type="term" value="C:cytosol"/>
    <property type="evidence" value="ECO:0007669"/>
    <property type="project" value="TreeGrafter"/>
</dbReference>
<evidence type="ECO:0000256" key="2">
    <source>
        <dbReference type="ARBA" id="ARBA00023125"/>
    </source>
</evidence>
<dbReference type="EMBL" id="CP048836">
    <property type="protein sequence ID" value="QID19907.1"/>
    <property type="molecule type" value="Genomic_DNA"/>
</dbReference>
<proteinExistence type="predicted"/>
<keyword evidence="1" id="KW-0805">Transcription regulation</keyword>
<dbReference type="InterPro" id="IPR032687">
    <property type="entry name" value="AraC-type_N"/>
</dbReference>
<evidence type="ECO:0000313" key="6">
    <source>
        <dbReference type="Proteomes" id="UP000501991"/>
    </source>
</evidence>
<gene>
    <name evidence="5" type="ORF">G3580_16955</name>
</gene>
<dbReference type="SUPFAM" id="SSF46689">
    <property type="entry name" value="Homeodomain-like"/>
    <property type="match status" value="1"/>
</dbReference>
<dbReference type="Pfam" id="PF12625">
    <property type="entry name" value="Arabinose_bd"/>
    <property type="match status" value="1"/>
</dbReference>
<name>A0A6C1B8V2_9RHOO</name>
<dbReference type="Gene3D" id="1.10.10.60">
    <property type="entry name" value="Homeodomain-like"/>
    <property type="match status" value="1"/>
</dbReference>
<dbReference type="Proteomes" id="UP000501991">
    <property type="component" value="Chromosome"/>
</dbReference>
<organism evidence="5 6">
    <name type="scientific">Nitrogeniibacter mangrovi</name>
    <dbReference type="NCBI Taxonomy" id="2016596"/>
    <lineage>
        <taxon>Bacteria</taxon>
        <taxon>Pseudomonadati</taxon>
        <taxon>Pseudomonadota</taxon>
        <taxon>Betaproteobacteria</taxon>
        <taxon>Rhodocyclales</taxon>
        <taxon>Zoogloeaceae</taxon>
        <taxon>Nitrogeniibacter</taxon>
    </lineage>
</organism>
<dbReference type="KEGG" id="azq:G3580_16955"/>
<dbReference type="PANTHER" id="PTHR47894">
    <property type="entry name" value="HTH-TYPE TRANSCRIPTIONAL REGULATOR GADX"/>
    <property type="match status" value="1"/>
</dbReference>
<keyword evidence="2" id="KW-0238">DNA-binding</keyword>
<keyword evidence="3" id="KW-0804">Transcription</keyword>
<protein>
    <submittedName>
        <fullName evidence="5">AraC family transcriptional regulator</fullName>
    </submittedName>
</protein>
<reference evidence="5 6" key="1">
    <citation type="submission" date="2020-02" db="EMBL/GenBank/DDBJ databases">
        <title>Nitrogenibacter mangrovi gen. nov., sp. nov. isolated from mangrove sediment, a denitrifying betaproteobacterium.</title>
        <authorList>
            <person name="Liao H."/>
            <person name="Tian Y."/>
        </authorList>
    </citation>
    <scope>NUCLEOTIDE SEQUENCE [LARGE SCALE GENOMIC DNA]</scope>
    <source>
        <strain evidence="5 6">M9-3-2</strain>
    </source>
</reference>
<dbReference type="SMART" id="SM00342">
    <property type="entry name" value="HTH_ARAC"/>
    <property type="match status" value="1"/>
</dbReference>
<dbReference type="InterPro" id="IPR009057">
    <property type="entry name" value="Homeodomain-like_sf"/>
</dbReference>
<evidence type="ECO:0000256" key="3">
    <source>
        <dbReference type="ARBA" id="ARBA00023163"/>
    </source>
</evidence>